<evidence type="ECO:0008006" key="4">
    <source>
        <dbReference type="Google" id="ProtNLM"/>
    </source>
</evidence>
<keyword evidence="3" id="KW-1185">Reference proteome</keyword>
<evidence type="ECO:0000256" key="1">
    <source>
        <dbReference type="SAM" id="SignalP"/>
    </source>
</evidence>
<comment type="caution">
    <text evidence="2">The sequence shown here is derived from an EMBL/GenBank/DDBJ whole genome shotgun (WGS) entry which is preliminary data.</text>
</comment>
<evidence type="ECO:0000313" key="2">
    <source>
        <dbReference type="EMBL" id="MEQ2422310.1"/>
    </source>
</evidence>
<dbReference type="RefSeq" id="WP_292108021.1">
    <property type="nucleotide sequence ID" value="NZ_JBBMEU010000029.1"/>
</dbReference>
<name>A0ABV1CX25_9FIRM</name>
<reference evidence="2 3" key="1">
    <citation type="submission" date="2024-03" db="EMBL/GenBank/DDBJ databases">
        <title>Human intestinal bacterial collection.</title>
        <authorList>
            <person name="Pauvert C."/>
            <person name="Hitch T.C.A."/>
            <person name="Clavel T."/>
        </authorList>
    </citation>
    <scope>NUCLEOTIDE SEQUENCE [LARGE SCALE GENOMIC DNA]</scope>
    <source>
        <strain evidence="2 3">CLA-AA-H81</strain>
    </source>
</reference>
<protein>
    <recommendedName>
        <fullName evidence="4">Lipoprotein</fullName>
    </recommendedName>
</protein>
<evidence type="ECO:0000313" key="3">
    <source>
        <dbReference type="Proteomes" id="UP001433088"/>
    </source>
</evidence>
<feature type="chain" id="PRO_5046200025" description="Lipoprotein" evidence="1">
    <location>
        <begin position="25"/>
        <end position="263"/>
    </location>
</feature>
<accession>A0ABV1CX25</accession>
<feature type="signal peptide" evidence="1">
    <location>
        <begin position="1"/>
        <end position="24"/>
    </location>
</feature>
<proteinExistence type="predicted"/>
<dbReference type="EMBL" id="JBBMEU010000029">
    <property type="protein sequence ID" value="MEQ2422310.1"/>
    <property type="molecule type" value="Genomic_DNA"/>
</dbReference>
<keyword evidence="1" id="KW-0732">Signal</keyword>
<organism evidence="2 3">
    <name type="scientific">Megasphaera intestinihominis</name>
    <dbReference type="NCBI Taxonomy" id="3133159"/>
    <lineage>
        <taxon>Bacteria</taxon>
        <taxon>Bacillati</taxon>
        <taxon>Bacillota</taxon>
        <taxon>Negativicutes</taxon>
        <taxon>Veillonellales</taxon>
        <taxon>Veillonellaceae</taxon>
        <taxon>Megasphaera</taxon>
    </lineage>
</organism>
<dbReference type="Proteomes" id="UP001433088">
    <property type="component" value="Unassembled WGS sequence"/>
</dbReference>
<gene>
    <name evidence="2" type="ORF">WMO23_06135</name>
</gene>
<sequence>MKKLAKNMILCALVTMSLSAVCFAEDTTTTETTTTEPQATATVTTTTQAAPDQNVVDWLDPAAGEWYSTKGNLVMTIEGNTINGCTVTDPKDCTYDYPRTGTFTIHEQTGDRTIKMDLMGHKSHQYLIVDNKMPLRRSLNADRYESIGGVYLGMTQEDLTAAYGQPSSTAEDQGTDRWIYDNHHMDAYLQGGIVIGIRIYDGSDLKFDKSGLTASDTAGAYAKSYELETTPEVPTEANAISKAYKLPQGEYLRFGQNFVQLSI</sequence>